<protein>
    <submittedName>
        <fullName evidence="1">Uncharacterized protein</fullName>
    </submittedName>
</protein>
<evidence type="ECO:0000313" key="1">
    <source>
        <dbReference type="EMBL" id="QHA01909.1"/>
    </source>
</evidence>
<accession>A0A857DNL3</accession>
<dbReference type="SUPFAM" id="SSF82171">
    <property type="entry name" value="DPP6 N-terminal domain-like"/>
    <property type="match status" value="1"/>
</dbReference>
<dbReference type="AlphaFoldDB" id="A0A857DNL3"/>
<reference evidence="1 2" key="1">
    <citation type="submission" date="2019-12" db="EMBL/GenBank/DDBJ databases">
        <title>Sequence classification of anaerobic respiratory reductive dehalogenases: First we see many, then we see few.</title>
        <authorList>
            <person name="Molenda O."/>
            <person name="Puentes Jacome L.A."/>
            <person name="Cao X."/>
            <person name="Nesbo C.L."/>
            <person name="Tang S."/>
            <person name="Morson N."/>
            <person name="Patron J."/>
            <person name="Lomheim L."/>
            <person name="Wishart D.S."/>
            <person name="Edwards E.A."/>
        </authorList>
    </citation>
    <scope>NUCLEOTIDE SEQUENCE [LARGE SCALE GENOMIC DNA]</scope>
    <source>
        <strain evidence="1 2">12DCA</strain>
    </source>
</reference>
<name>A0A857DNL3_9FIRM</name>
<dbReference type="EMBL" id="CP046996">
    <property type="protein sequence ID" value="QHA01909.1"/>
    <property type="molecule type" value="Genomic_DNA"/>
</dbReference>
<proteinExistence type="predicted"/>
<organism evidence="1 2">
    <name type="scientific">Dehalobacter restrictus</name>
    <dbReference type="NCBI Taxonomy" id="55583"/>
    <lineage>
        <taxon>Bacteria</taxon>
        <taxon>Bacillati</taxon>
        <taxon>Bacillota</taxon>
        <taxon>Clostridia</taxon>
        <taxon>Eubacteriales</taxon>
        <taxon>Desulfitobacteriaceae</taxon>
        <taxon>Dehalobacter</taxon>
    </lineage>
</organism>
<dbReference type="Proteomes" id="UP000430508">
    <property type="component" value="Chromosome"/>
</dbReference>
<sequence length="346" mass="39091">MLSLVLQLAVYALLNWKADQLLNPSLHINQVYVLKTDLSQADSFMLSYNKKFLAYQTGRYLEVIDLTTNTKIFAESPEKDTAKIVGFAWLPDRNGMVYLIREQNKNAVTSLYSVDFSTGSSELNSFKPMLDRELSLAVDQVLQIEMSTYTNKLFILFKDDNQTHQLITMDIMKTLNRVNQQGEEILNIAVSNKFGSIYAESRMGMNKTIDVYQAGSKNHISVDPEDTLLGCRDDKIYVGKISGNILQEVTVYQVQPSGPAMTETVVWQGEIPYAETETKISNTNQVMIKSKGRLDVISANGKHQWLRLPDVSATKSNTVIILAPTGDLYLELLPGNEKSVYYWREV</sequence>
<gene>
    <name evidence="1" type="ORF">GQ588_07520</name>
</gene>
<evidence type="ECO:0000313" key="2">
    <source>
        <dbReference type="Proteomes" id="UP000430508"/>
    </source>
</evidence>